<dbReference type="InterPro" id="IPR008040">
    <property type="entry name" value="Hydant_A_N"/>
</dbReference>
<evidence type="ECO:0000259" key="5">
    <source>
        <dbReference type="Pfam" id="PF19278"/>
    </source>
</evidence>
<dbReference type="EMBL" id="VTPC01005435">
    <property type="protein sequence ID" value="KAF2896007.1"/>
    <property type="molecule type" value="Genomic_DNA"/>
</dbReference>
<evidence type="ECO:0000259" key="3">
    <source>
        <dbReference type="Pfam" id="PF02538"/>
    </source>
</evidence>
<dbReference type="Pfam" id="PF01968">
    <property type="entry name" value="Hydantoinase_A"/>
    <property type="match status" value="1"/>
</dbReference>
<proteinExistence type="inferred from homology"/>
<dbReference type="Pfam" id="PF19278">
    <property type="entry name" value="Hydant_A_C"/>
    <property type="match status" value="1"/>
</dbReference>
<dbReference type="InterPro" id="IPR045079">
    <property type="entry name" value="Oxoprolinase-like"/>
</dbReference>
<organism evidence="6 7">
    <name type="scientific">Ignelater luminosus</name>
    <name type="common">Cucubano</name>
    <name type="synonym">Pyrophorus luminosus</name>
    <dbReference type="NCBI Taxonomy" id="2038154"/>
    <lineage>
        <taxon>Eukaryota</taxon>
        <taxon>Metazoa</taxon>
        <taxon>Ecdysozoa</taxon>
        <taxon>Arthropoda</taxon>
        <taxon>Hexapoda</taxon>
        <taxon>Insecta</taxon>
        <taxon>Pterygota</taxon>
        <taxon>Neoptera</taxon>
        <taxon>Endopterygota</taxon>
        <taxon>Coleoptera</taxon>
        <taxon>Polyphaga</taxon>
        <taxon>Elateriformia</taxon>
        <taxon>Elateroidea</taxon>
        <taxon>Elateridae</taxon>
        <taxon>Agrypninae</taxon>
        <taxon>Pyrophorini</taxon>
        <taxon>Ignelater</taxon>
    </lineage>
</organism>
<dbReference type="AlphaFoldDB" id="A0A8K0GBQ7"/>
<dbReference type="PANTHER" id="PTHR11365">
    <property type="entry name" value="5-OXOPROLINASE RELATED"/>
    <property type="match status" value="1"/>
</dbReference>
<comment type="similarity">
    <text evidence="1">Belongs to the oxoprolinase family.</text>
</comment>
<feature type="domain" description="Hydantoinase B/oxoprolinase" evidence="3">
    <location>
        <begin position="739"/>
        <end position="1236"/>
    </location>
</feature>
<dbReference type="InterPro" id="IPR003692">
    <property type="entry name" value="Hydantoinase_B"/>
</dbReference>
<gene>
    <name evidence="6" type="ORF">ILUMI_10154</name>
</gene>
<dbReference type="PANTHER" id="PTHR11365:SF2">
    <property type="entry name" value="5-OXOPROLINASE"/>
    <property type="match status" value="1"/>
</dbReference>
<accession>A0A8K0GBQ7</accession>
<dbReference type="InterPro" id="IPR049517">
    <property type="entry name" value="ACX-like_C"/>
</dbReference>
<name>A0A8K0GBQ7_IGNLU</name>
<dbReference type="Pfam" id="PF02538">
    <property type="entry name" value="Hydantoinase_B"/>
    <property type="match status" value="1"/>
</dbReference>
<dbReference type="OrthoDB" id="3643at2759"/>
<feature type="domain" description="Acetophenone carboxylase-like C-terminal" evidence="5">
    <location>
        <begin position="560"/>
        <end position="713"/>
    </location>
</feature>
<evidence type="ECO:0008006" key="8">
    <source>
        <dbReference type="Google" id="ProtNLM"/>
    </source>
</evidence>
<dbReference type="Pfam" id="PF05378">
    <property type="entry name" value="Hydant_A_N"/>
    <property type="match status" value="1"/>
</dbReference>
<evidence type="ECO:0000313" key="7">
    <source>
        <dbReference type="Proteomes" id="UP000801492"/>
    </source>
</evidence>
<dbReference type="Proteomes" id="UP000801492">
    <property type="component" value="Unassembled WGS sequence"/>
</dbReference>
<evidence type="ECO:0000259" key="4">
    <source>
        <dbReference type="Pfam" id="PF05378"/>
    </source>
</evidence>
<reference evidence="6" key="1">
    <citation type="submission" date="2019-08" db="EMBL/GenBank/DDBJ databases">
        <title>The genome of the North American firefly Photinus pyralis.</title>
        <authorList>
            <consortium name="Photinus pyralis genome working group"/>
            <person name="Fallon T.R."/>
            <person name="Sander Lower S.E."/>
            <person name="Weng J.-K."/>
        </authorList>
    </citation>
    <scope>NUCLEOTIDE SEQUENCE</scope>
    <source>
        <strain evidence="6">TRF0915ILg1</strain>
        <tissue evidence="6">Whole body</tissue>
    </source>
</reference>
<evidence type="ECO:0000256" key="1">
    <source>
        <dbReference type="ARBA" id="ARBA00010403"/>
    </source>
</evidence>
<evidence type="ECO:0000259" key="2">
    <source>
        <dbReference type="Pfam" id="PF01968"/>
    </source>
</evidence>
<keyword evidence="7" id="KW-1185">Reference proteome</keyword>
<evidence type="ECO:0000313" key="6">
    <source>
        <dbReference type="EMBL" id="KAF2896007.1"/>
    </source>
</evidence>
<sequence length="1236" mass="134365">MSADQAKFQFAIDRGGTFTDVFARCPGGKIRVLKLLSEDPQHYSDAPTEGIRRILQEETGKALDSEGHVDSSLIEWIRMGTTVATNALLERKGERMAFVTNKGFRDILLIGNQARPSIFQLNIQRPEVLYSEVVEVDCRVIPVLPGKCELGDQASKWKIVNGETGEQLYITNDLNVDDIRKDLKRVKDKGINSIAVALAHSYMYAEHEIQVGKIAEELGFTHVSLSHNVMPMVRIVPRGFTASADAYLTPHVKRYVQGFAKGFKNNLEGTRVLFMQSDGGLTPMHNFNGARAILSGPAGGVVGYAVTTWEKETDLPVIGFDMGGTSTDVSRFAGRYEHVYESTTAGVTIQAPQLDVNTVAAGGGSMLFFRSGLFVVGPESAGAHPGPVCYKKGGPLTVTDANLALGRLLPEYFPKIFGPNEDSPLDKEATLSEFAELNKKINEFLLEQTSEKKERMSTEEAAMGFIRVANEAMCRPIRALTQAKGYDTARHALACFGGAGGQHACAIARSLGMSVVFVHKYAGILSAYGMALADVVHEAQEPCAKEYDPENFTAFDERLDILSTQCRNELRKQGFADDCIICEPYLHMRYDGTDCALMCSPSLTGSGTKHGDFLKTFLERYQTEFGFTIQGRNIVVDDIRVRGVGKSAIEDEQEKSAANGEAKSEKVTQVYFEGGYQATNVYLLKNLLAGHTIKGPAIIMDQLSTILIEPDCTGIITKYGDVKIIIGSGKIKEIGPELDSIQLSIFGHRFMSIAEQMGRILQRTSISTNIKERLDFSCALFGPDGGLVSNAPHIPVHLGAMQEAVQYQMKARRVFNEGDVILSNHPCAGGSHLPDFTVITPVFYKSKIPVFFVASRGHHADIGGITPGSMPPHSKSLSEEGAAFKSFLLVEKGKFQEEQLTKQILEAGGRNISDNISDLRAQVAANQKGIILVGELIDQYGLGVVQAYMGHIQSNAEIAVRDMLREVAKSALQRTGYSVLEAEDRMDDGSPIRLKVTLNEKEGSAICDFAGTGPEVWGNTNAPKAITLSALIYCLRCMVGHDVPLNQGCLVPVKIIVPKGSILDPSDNAAVVGGNVLTSQRIVDVVLKAFRVCAASQGCTNNITFGNNFWGYYETVSGGSGAGPTWHGCSGVHTHMTNTRITDIEIIERRYPVHLRKFMLRSDCGGAGRFSGGSGVIREFLFRSPLTLSVLTERRVLQPYGMAGGMPGERGLNLLIRADGRTINLGPKTAVPVQAG</sequence>
<dbReference type="InterPro" id="IPR002821">
    <property type="entry name" value="Hydantoinase_A"/>
</dbReference>
<dbReference type="GO" id="GO:0006749">
    <property type="term" value="P:glutathione metabolic process"/>
    <property type="evidence" value="ECO:0007669"/>
    <property type="project" value="TreeGrafter"/>
</dbReference>
<protein>
    <recommendedName>
        <fullName evidence="8">5-oxoprolinase</fullName>
    </recommendedName>
</protein>
<dbReference type="GO" id="GO:0005829">
    <property type="term" value="C:cytosol"/>
    <property type="evidence" value="ECO:0007669"/>
    <property type="project" value="TreeGrafter"/>
</dbReference>
<comment type="caution">
    <text evidence="6">The sequence shown here is derived from an EMBL/GenBank/DDBJ whole genome shotgun (WGS) entry which is preliminary data.</text>
</comment>
<feature type="domain" description="Hydantoinase/oxoprolinase N-terminal" evidence="4">
    <location>
        <begin position="10"/>
        <end position="218"/>
    </location>
</feature>
<dbReference type="GO" id="GO:0017168">
    <property type="term" value="F:5-oxoprolinase (ATP-hydrolyzing) activity"/>
    <property type="evidence" value="ECO:0007669"/>
    <property type="project" value="TreeGrafter"/>
</dbReference>
<feature type="domain" description="Hydantoinase A/oxoprolinase" evidence="2">
    <location>
        <begin position="238"/>
        <end position="538"/>
    </location>
</feature>
<feature type="non-terminal residue" evidence="6">
    <location>
        <position position="1"/>
    </location>
</feature>